<evidence type="ECO:0008006" key="4">
    <source>
        <dbReference type="Google" id="ProtNLM"/>
    </source>
</evidence>
<evidence type="ECO:0000313" key="3">
    <source>
        <dbReference type="Proteomes" id="UP000194040"/>
    </source>
</evidence>
<protein>
    <recommendedName>
        <fullName evidence="4">Pathogenicity island 2 effector protein SseG</fullName>
    </recommendedName>
</protein>
<dbReference type="Proteomes" id="UP000194040">
    <property type="component" value="Unassembled WGS sequence"/>
</dbReference>
<reference evidence="2 3" key="1">
    <citation type="submission" date="2016-02" db="EMBL/GenBank/DDBJ databases">
        <title>Species-wide whole genome sequencing reveals diversity, host range in Lonsdalea quercina.</title>
        <authorList>
            <person name="Li Y."/>
        </authorList>
    </citation>
    <scope>NUCLEOTIDE SEQUENCE [LARGE SCALE GENOMIC DNA]</scope>
    <source>
        <strain evidence="2 3">LMG 26265</strain>
    </source>
</reference>
<keyword evidence="1" id="KW-0472">Membrane</keyword>
<evidence type="ECO:0000313" key="2">
    <source>
        <dbReference type="EMBL" id="OSN10908.1"/>
    </source>
</evidence>
<feature type="transmembrane region" description="Helical" evidence="1">
    <location>
        <begin position="100"/>
        <end position="120"/>
    </location>
</feature>
<sequence length="246" mass="26357">MADITRISSAVYAGFWQAGQEGGDKLPSPELPLPRRAALPPPVAFSREAGQQSMLDCLAKRVIRVFPPALFSWQAVVLGGQLLCCGSAIVLAVLCPGTAPLLLLSSIGLAIAVADIACFIKHQKQALPMEHDSIANAVYCIAQRFCDKQKSQHIGSVVSLGARMVLTVASCGLSYVSTSLGLSYPLFRQVYNAAQGSLIFLRYGLQGRSAVGQNASEAFFRLMARLFPPDETDNVPSDYPVQAITR</sequence>
<organism evidence="2 3">
    <name type="scientific">Lonsdalea iberica</name>
    <dbReference type="NCBI Taxonomy" id="1082703"/>
    <lineage>
        <taxon>Bacteria</taxon>
        <taxon>Pseudomonadati</taxon>
        <taxon>Pseudomonadota</taxon>
        <taxon>Gammaproteobacteria</taxon>
        <taxon>Enterobacterales</taxon>
        <taxon>Pectobacteriaceae</taxon>
        <taxon>Lonsdalea</taxon>
    </lineage>
</organism>
<dbReference type="RefSeq" id="WP_100052967.1">
    <property type="nucleotide sequence ID" value="NZ_LUTQ01000012.1"/>
</dbReference>
<keyword evidence="1" id="KW-1133">Transmembrane helix</keyword>
<accession>A0ABX3XHJ7</accession>
<comment type="caution">
    <text evidence="2">The sequence shown here is derived from an EMBL/GenBank/DDBJ whole genome shotgun (WGS) entry which is preliminary data.</text>
</comment>
<dbReference type="EMBL" id="LUTQ01000012">
    <property type="protein sequence ID" value="OSN10908.1"/>
    <property type="molecule type" value="Genomic_DNA"/>
</dbReference>
<keyword evidence="1" id="KW-0812">Transmembrane</keyword>
<gene>
    <name evidence="2" type="ORF">AU512_05825</name>
</gene>
<feature type="transmembrane region" description="Helical" evidence="1">
    <location>
        <begin position="70"/>
        <end position="94"/>
    </location>
</feature>
<proteinExistence type="predicted"/>
<name>A0ABX3XHJ7_9GAMM</name>
<evidence type="ECO:0000256" key="1">
    <source>
        <dbReference type="SAM" id="Phobius"/>
    </source>
</evidence>
<keyword evidence="3" id="KW-1185">Reference proteome</keyword>